<dbReference type="PANTHER" id="PTHR43772:SF2">
    <property type="entry name" value="PUTATIVE (AFU_ORTHOLOGUE AFUA_2G04480)-RELATED"/>
    <property type="match status" value="1"/>
</dbReference>
<dbReference type="InterPro" id="IPR023296">
    <property type="entry name" value="Glyco_hydro_beta-prop_sf"/>
</dbReference>
<keyword evidence="2" id="KW-0624">Polysaccharide degradation</keyword>
<dbReference type="CDD" id="cd18618">
    <property type="entry name" value="GH43_Xsa43E-like"/>
    <property type="match status" value="1"/>
</dbReference>
<dbReference type="STRING" id="448385.sce8904"/>
<evidence type="ECO:0000313" key="10">
    <source>
        <dbReference type="Proteomes" id="UP000002139"/>
    </source>
</evidence>
<dbReference type="CAZy" id="GH43">
    <property type="family name" value="Glycoside Hydrolase Family 43"/>
</dbReference>
<dbReference type="PANTHER" id="PTHR43772">
    <property type="entry name" value="ENDO-1,4-BETA-XYLANASE"/>
    <property type="match status" value="1"/>
</dbReference>
<dbReference type="PROSITE" id="PS51257">
    <property type="entry name" value="PROKAR_LIPOPROTEIN"/>
    <property type="match status" value="1"/>
</dbReference>
<dbReference type="HOGENOM" id="CLU_009397_4_1_7"/>
<evidence type="ECO:0000256" key="3">
    <source>
        <dbReference type="ARBA" id="ARBA00022801"/>
    </source>
</evidence>
<keyword evidence="2" id="KW-0858">Xylan degradation</keyword>
<dbReference type="BioCyc" id="SCEL448385:SCE_RS45615-MONOMER"/>
<accession>A9G8V7</accession>
<gene>
    <name evidence="9" type="ordered locus">sce8904</name>
</gene>
<evidence type="ECO:0000313" key="9">
    <source>
        <dbReference type="EMBL" id="CAN99076.1"/>
    </source>
</evidence>
<feature type="region of interest" description="Disordered" evidence="8">
    <location>
        <begin position="24"/>
        <end position="115"/>
    </location>
</feature>
<evidence type="ECO:0000256" key="1">
    <source>
        <dbReference type="ARBA" id="ARBA00009865"/>
    </source>
</evidence>
<dbReference type="Gene3D" id="2.115.10.20">
    <property type="entry name" value="Glycosyl hydrolase domain, family 43"/>
    <property type="match status" value="1"/>
</dbReference>
<name>A9G8V7_SORC5</name>
<evidence type="ECO:0000256" key="5">
    <source>
        <dbReference type="ARBA" id="ARBA00023295"/>
    </source>
</evidence>
<dbReference type="GO" id="GO:0045493">
    <property type="term" value="P:xylan catabolic process"/>
    <property type="evidence" value="ECO:0007669"/>
    <property type="project" value="UniProtKB-KW"/>
</dbReference>
<dbReference type="AlphaFoldDB" id="A9G8V7"/>
<evidence type="ECO:0000256" key="7">
    <source>
        <dbReference type="RuleBase" id="RU361187"/>
    </source>
</evidence>
<reference evidence="9 10" key="1">
    <citation type="journal article" date="2007" name="Nat. Biotechnol.">
        <title>Complete genome sequence of the myxobacterium Sorangium cellulosum.</title>
        <authorList>
            <person name="Schneiker S."/>
            <person name="Perlova O."/>
            <person name="Kaiser O."/>
            <person name="Gerth K."/>
            <person name="Alici A."/>
            <person name="Altmeyer M.O."/>
            <person name="Bartels D."/>
            <person name="Bekel T."/>
            <person name="Beyer S."/>
            <person name="Bode E."/>
            <person name="Bode H.B."/>
            <person name="Bolten C.J."/>
            <person name="Choudhuri J.V."/>
            <person name="Doss S."/>
            <person name="Elnakady Y.A."/>
            <person name="Frank B."/>
            <person name="Gaigalat L."/>
            <person name="Goesmann A."/>
            <person name="Groeger C."/>
            <person name="Gross F."/>
            <person name="Jelsbak L."/>
            <person name="Jelsbak L."/>
            <person name="Kalinowski J."/>
            <person name="Kegler C."/>
            <person name="Knauber T."/>
            <person name="Konietzny S."/>
            <person name="Kopp M."/>
            <person name="Krause L."/>
            <person name="Krug D."/>
            <person name="Linke B."/>
            <person name="Mahmud T."/>
            <person name="Martinez-Arias R."/>
            <person name="McHardy A.C."/>
            <person name="Merai M."/>
            <person name="Meyer F."/>
            <person name="Mormann S."/>
            <person name="Munoz-Dorado J."/>
            <person name="Perez J."/>
            <person name="Pradella S."/>
            <person name="Rachid S."/>
            <person name="Raddatz G."/>
            <person name="Rosenau F."/>
            <person name="Rueckert C."/>
            <person name="Sasse F."/>
            <person name="Scharfe M."/>
            <person name="Schuster S.C."/>
            <person name="Suen G."/>
            <person name="Treuner-Lange A."/>
            <person name="Velicer G.J."/>
            <person name="Vorholter F.-J."/>
            <person name="Weissman K.J."/>
            <person name="Welch R.D."/>
            <person name="Wenzel S.C."/>
            <person name="Whitworth D.E."/>
            <person name="Wilhelm S."/>
            <person name="Wittmann C."/>
            <person name="Bloecker H."/>
            <person name="Puehler A."/>
            <person name="Mueller R."/>
        </authorList>
    </citation>
    <scope>NUCLEOTIDE SEQUENCE [LARGE SCALE GENOMIC DNA]</scope>
    <source>
        <strain evidence="10">So ce56</strain>
    </source>
</reference>
<sequence length="434" mass="45822">MDYARSKLIAGLLFSAWLGACSGNGGEEKPDTAASGPGTSSSSSSTSSSSSGAGGSGGEGASSGTVGSGGATSSGGATGSGGAGGSDGAEGGGGAGSTPPPTEFDNPVIKYDAPDPTSGPGDYIFTADGAAMVWNNKVYLYTGHDEQAEGAEGYRMFDWRLWTSSDMIHWENKGAVMRYDVFPWAHGGDSTGNANAGQVVERDDENGNPKFYFYAPVEGGQSSYGISIGVAVADRPEGPFKDARGIPLIFLADTNGTADHSWRNLDPTVFVDDDGRAYMYWGNGVLYWVELEDDMIHLKGETYTTDGSGKMQNRSISGVQIHVLKDIPGYTEAPYLSKHGSLYYLTYASGFPESISYATSTSPQGPWQHRGVILDPVPNSSTIHQSLFEFKGASYLTYHDAALPTGGSYRRSTCVDRAYYNDDGTIRKIVPTHR</sequence>
<keyword evidence="10" id="KW-1185">Reference proteome</keyword>
<organism evidence="9 10">
    <name type="scientific">Sorangium cellulosum (strain So ce56)</name>
    <name type="common">Polyangium cellulosum (strain So ce56)</name>
    <dbReference type="NCBI Taxonomy" id="448385"/>
    <lineage>
        <taxon>Bacteria</taxon>
        <taxon>Pseudomonadati</taxon>
        <taxon>Myxococcota</taxon>
        <taxon>Polyangia</taxon>
        <taxon>Polyangiales</taxon>
        <taxon>Polyangiaceae</taxon>
        <taxon>Sorangium</taxon>
    </lineage>
</organism>
<keyword evidence="5 7" id="KW-0326">Glycosidase</keyword>
<evidence type="ECO:0000256" key="4">
    <source>
        <dbReference type="ARBA" id="ARBA00023277"/>
    </source>
</evidence>
<dbReference type="OrthoDB" id="5488121at2"/>
<dbReference type="KEGG" id="scl:sce8904"/>
<dbReference type="EMBL" id="AM746676">
    <property type="protein sequence ID" value="CAN99076.1"/>
    <property type="molecule type" value="Genomic_DNA"/>
</dbReference>
<protein>
    <submittedName>
        <fullName evidence="9">Uncharacterized protein</fullName>
    </submittedName>
</protein>
<dbReference type="Proteomes" id="UP000002139">
    <property type="component" value="Chromosome"/>
</dbReference>
<dbReference type="InterPro" id="IPR052176">
    <property type="entry name" value="Glycosyl_Hydrlase_43_Enz"/>
</dbReference>
<dbReference type="RefSeq" id="WP_012241515.1">
    <property type="nucleotide sequence ID" value="NC_010162.1"/>
</dbReference>
<feature type="compositionally biased region" description="Low complexity" evidence="8">
    <location>
        <begin position="32"/>
        <end position="51"/>
    </location>
</feature>
<dbReference type="InterPro" id="IPR006710">
    <property type="entry name" value="Glyco_hydro_43"/>
</dbReference>
<dbReference type="SUPFAM" id="SSF75005">
    <property type="entry name" value="Arabinanase/levansucrase/invertase"/>
    <property type="match status" value="1"/>
</dbReference>
<dbReference type="Pfam" id="PF04616">
    <property type="entry name" value="Glyco_hydro_43"/>
    <property type="match status" value="1"/>
</dbReference>
<dbReference type="GO" id="GO:0004553">
    <property type="term" value="F:hydrolase activity, hydrolyzing O-glycosyl compounds"/>
    <property type="evidence" value="ECO:0007669"/>
    <property type="project" value="InterPro"/>
</dbReference>
<keyword evidence="3 7" id="KW-0378">Hydrolase</keyword>
<feature type="site" description="Important for catalytic activity, responsible for pKa modulation of the active site Glu and correct orientation of both the proton donor and substrate" evidence="6">
    <location>
        <position position="266"/>
    </location>
</feature>
<evidence type="ECO:0000256" key="6">
    <source>
        <dbReference type="PIRSR" id="PIRSR606710-2"/>
    </source>
</evidence>
<evidence type="ECO:0000256" key="2">
    <source>
        <dbReference type="ARBA" id="ARBA00022651"/>
    </source>
</evidence>
<feature type="compositionally biased region" description="Gly residues" evidence="8">
    <location>
        <begin position="52"/>
        <end position="96"/>
    </location>
</feature>
<proteinExistence type="inferred from homology"/>
<dbReference type="eggNOG" id="COG3507">
    <property type="taxonomic scope" value="Bacteria"/>
</dbReference>
<comment type="similarity">
    <text evidence="1 7">Belongs to the glycosyl hydrolase 43 family.</text>
</comment>
<evidence type="ECO:0000256" key="8">
    <source>
        <dbReference type="SAM" id="MobiDB-lite"/>
    </source>
</evidence>
<keyword evidence="4" id="KW-0119">Carbohydrate metabolism</keyword>